<dbReference type="PRINTS" id="PR00032">
    <property type="entry name" value="HTHARAC"/>
</dbReference>
<keyword evidence="7" id="KW-1185">Reference proteome</keyword>
<dbReference type="PROSITE" id="PS01124">
    <property type="entry name" value="HTH_ARAC_FAMILY_2"/>
    <property type="match status" value="1"/>
</dbReference>
<evidence type="ECO:0000256" key="4">
    <source>
        <dbReference type="SAM" id="MobiDB-lite"/>
    </source>
</evidence>
<dbReference type="RefSeq" id="WP_221030563.1">
    <property type="nucleotide sequence ID" value="NZ_CP139781.1"/>
</dbReference>
<dbReference type="InterPro" id="IPR050204">
    <property type="entry name" value="AraC_XylS_family_regulators"/>
</dbReference>
<reference evidence="6 7" key="1">
    <citation type="submission" date="2021-08" db="EMBL/GenBank/DDBJ databases">
        <authorList>
            <person name="Zhang D."/>
            <person name="Zhang A."/>
            <person name="Wang L."/>
        </authorList>
    </citation>
    <scope>NUCLEOTIDE SEQUENCE [LARGE SCALE GENOMIC DNA]</scope>
    <source>
        <strain evidence="6 7">WL0086</strain>
    </source>
</reference>
<organism evidence="6 7">
    <name type="scientific">Actomonas aquatica</name>
    <dbReference type="NCBI Taxonomy" id="2866162"/>
    <lineage>
        <taxon>Bacteria</taxon>
        <taxon>Pseudomonadati</taxon>
        <taxon>Verrucomicrobiota</taxon>
        <taxon>Opitutia</taxon>
        <taxon>Opitutales</taxon>
        <taxon>Opitutaceae</taxon>
        <taxon>Actomonas</taxon>
    </lineage>
</organism>
<dbReference type="InterPro" id="IPR032783">
    <property type="entry name" value="AraC_lig"/>
</dbReference>
<feature type="domain" description="HTH araC/xylS-type" evidence="5">
    <location>
        <begin position="219"/>
        <end position="317"/>
    </location>
</feature>
<evidence type="ECO:0000259" key="5">
    <source>
        <dbReference type="PROSITE" id="PS01124"/>
    </source>
</evidence>
<feature type="region of interest" description="Disordered" evidence="4">
    <location>
        <begin position="309"/>
        <end position="328"/>
    </location>
</feature>
<proteinExistence type="predicted"/>
<keyword evidence="1" id="KW-0805">Transcription regulation</keyword>
<sequence>MDRDAALKTIRQTVDPLGEALHSLHMSGTFYCRSELTAPWGVDLPAMPHCLMFHVVSQGEAWVTVPDADPCHLSAGDIALLPHGEGHQLTHAIGAPSVDLFDLPREELGDRYERIITGGGGAVTNLICGAVTFSHPVAQQVIGMLPKLMNLRASVPGNAWIHDSLRFITAEAENLRPGGDTIITRFSDILVIQAIRAWIDHDPSAQQGWLGALRDPQIGRAIAMVHRDPVRDWNLQSLADTAAMSRSAFAAAFQEKVGETPMHYVRRWRMGLAESWLREGQATVAEIADRLGYQSEAAFSRAFKSMRGVSPGSLRKGANATATAPTGK</sequence>
<dbReference type="InterPro" id="IPR020449">
    <property type="entry name" value="Tscrpt_reg_AraC-type_HTH"/>
</dbReference>
<protein>
    <submittedName>
        <fullName evidence="6">AraC family transcriptional regulator</fullName>
    </submittedName>
</protein>
<dbReference type="PROSITE" id="PS00041">
    <property type="entry name" value="HTH_ARAC_FAMILY_1"/>
    <property type="match status" value="1"/>
</dbReference>
<dbReference type="InterPro" id="IPR018062">
    <property type="entry name" value="HTH_AraC-typ_CS"/>
</dbReference>
<dbReference type="Pfam" id="PF12852">
    <property type="entry name" value="Cupin_6"/>
    <property type="match status" value="1"/>
</dbReference>
<dbReference type="Proteomes" id="UP000738431">
    <property type="component" value="Chromosome"/>
</dbReference>
<reference evidence="6 7" key="2">
    <citation type="submission" date="2023-12" db="EMBL/GenBank/DDBJ databases">
        <title>Description of an unclassified Opitutus bacterium of Verrucomicrobiota.</title>
        <authorList>
            <person name="Zhang D.-F."/>
        </authorList>
    </citation>
    <scope>NUCLEOTIDE SEQUENCE [LARGE SCALE GENOMIC DNA]</scope>
    <source>
        <strain evidence="6 7">WL0086</strain>
    </source>
</reference>
<dbReference type="PANTHER" id="PTHR46796:SF7">
    <property type="entry name" value="ARAC FAMILY TRANSCRIPTIONAL REGULATOR"/>
    <property type="match status" value="1"/>
</dbReference>
<keyword evidence="3" id="KW-0804">Transcription</keyword>
<gene>
    <name evidence="6" type="ORF">K1X11_018080</name>
</gene>
<keyword evidence="2" id="KW-0238">DNA-binding</keyword>
<dbReference type="SMART" id="SM00342">
    <property type="entry name" value="HTH_ARAC"/>
    <property type="match status" value="1"/>
</dbReference>
<evidence type="ECO:0000256" key="1">
    <source>
        <dbReference type="ARBA" id="ARBA00023015"/>
    </source>
</evidence>
<evidence type="ECO:0000313" key="7">
    <source>
        <dbReference type="Proteomes" id="UP000738431"/>
    </source>
</evidence>
<accession>A0ABZ1C4Z5</accession>
<dbReference type="Pfam" id="PF12833">
    <property type="entry name" value="HTH_18"/>
    <property type="match status" value="1"/>
</dbReference>
<name>A0ABZ1C4Z5_9BACT</name>
<dbReference type="SUPFAM" id="SSF46689">
    <property type="entry name" value="Homeodomain-like"/>
    <property type="match status" value="2"/>
</dbReference>
<dbReference type="Gene3D" id="1.10.10.60">
    <property type="entry name" value="Homeodomain-like"/>
    <property type="match status" value="2"/>
</dbReference>
<dbReference type="EMBL" id="CP139781">
    <property type="protein sequence ID" value="WRQ86725.1"/>
    <property type="molecule type" value="Genomic_DNA"/>
</dbReference>
<dbReference type="InterPro" id="IPR018060">
    <property type="entry name" value="HTH_AraC"/>
</dbReference>
<dbReference type="InterPro" id="IPR009057">
    <property type="entry name" value="Homeodomain-like_sf"/>
</dbReference>
<dbReference type="PANTHER" id="PTHR46796">
    <property type="entry name" value="HTH-TYPE TRANSCRIPTIONAL ACTIVATOR RHAS-RELATED"/>
    <property type="match status" value="1"/>
</dbReference>
<evidence type="ECO:0000313" key="6">
    <source>
        <dbReference type="EMBL" id="WRQ86725.1"/>
    </source>
</evidence>
<evidence type="ECO:0000256" key="3">
    <source>
        <dbReference type="ARBA" id="ARBA00023163"/>
    </source>
</evidence>
<evidence type="ECO:0000256" key="2">
    <source>
        <dbReference type="ARBA" id="ARBA00023125"/>
    </source>
</evidence>